<evidence type="ECO:0000313" key="3">
    <source>
        <dbReference type="EMBL" id="SDU40273.1"/>
    </source>
</evidence>
<dbReference type="Proteomes" id="UP000182977">
    <property type="component" value="Chromosome I"/>
</dbReference>
<reference evidence="4" key="1">
    <citation type="submission" date="2016-10" db="EMBL/GenBank/DDBJ databases">
        <authorList>
            <person name="Varghese N."/>
            <person name="Submissions S."/>
        </authorList>
    </citation>
    <scope>NUCLEOTIDE SEQUENCE [LARGE SCALE GENOMIC DNA]</scope>
    <source>
        <strain evidence="4">DSM 45079</strain>
    </source>
</reference>
<evidence type="ECO:0000313" key="4">
    <source>
        <dbReference type="Proteomes" id="UP000182977"/>
    </source>
</evidence>
<dbReference type="STRING" id="419479.SAMN04488563_1509"/>
<keyword evidence="2" id="KW-0472">Membrane</keyword>
<feature type="compositionally biased region" description="Low complexity" evidence="1">
    <location>
        <begin position="95"/>
        <end position="114"/>
    </location>
</feature>
<accession>A0A1H2I835</accession>
<evidence type="ECO:0008006" key="5">
    <source>
        <dbReference type="Google" id="ProtNLM"/>
    </source>
</evidence>
<evidence type="ECO:0000256" key="2">
    <source>
        <dbReference type="SAM" id="Phobius"/>
    </source>
</evidence>
<keyword evidence="4" id="KW-1185">Reference proteome</keyword>
<keyword evidence="2" id="KW-1133">Transmembrane helix</keyword>
<protein>
    <recommendedName>
        <fullName evidence="5">Lipopolysaccharide assembly protein A domain-containing protein</fullName>
    </recommendedName>
</protein>
<gene>
    <name evidence="3" type="ORF">SAMN04488563_1509</name>
</gene>
<feature type="transmembrane region" description="Helical" evidence="2">
    <location>
        <begin position="45"/>
        <end position="64"/>
    </location>
</feature>
<keyword evidence="2" id="KW-0812">Transmembrane</keyword>
<proteinExistence type="predicted"/>
<dbReference type="AlphaFoldDB" id="A0A1H2I835"/>
<feature type="region of interest" description="Disordered" evidence="1">
    <location>
        <begin position="89"/>
        <end position="147"/>
    </location>
</feature>
<dbReference type="EMBL" id="LT629791">
    <property type="protein sequence ID" value="SDU40273.1"/>
    <property type="molecule type" value="Genomic_DNA"/>
</dbReference>
<evidence type="ECO:0000256" key="1">
    <source>
        <dbReference type="SAM" id="MobiDB-lite"/>
    </source>
</evidence>
<organism evidence="3 4">
    <name type="scientific">Jiangella alkaliphila</name>
    <dbReference type="NCBI Taxonomy" id="419479"/>
    <lineage>
        <taxon>Bacteria</taxon>
        <taxon>Bacillati</taxon>
        <taxon>Actinomycetota</taxon>
        <taxon>Actinomycetes</taxon>
        <taxon>Jiangellales</taxon>
        <taxon>Jiangellaceae</taxon>
        <taxon>Jiangella</taxon>
    </lineage>
</organism>
<name>A0A1H2I835_9ACTN</name>
<dbReference type="RefSeq" id="WP_046767870.1">
    <property type="nucleotide sequence ID" value="NZ_KQ061223.1"/>
</dbReference>
<sequence>MLIVLALLLFAVAGVAVYIIAADGTGQVMLESFGLDTEIPVWGVFVAGAVTMLVVFAAVATFAAGMRAARARRTEIRYLRQKVATQDVTDDRTVAGRPAAAGTPTATDEPTADAPADDGRHSRLGRWRRHRTDETHTDKPPAEATHS</sequence>
<feature type="compositionally biased region" description="Basic and acidic residues" evidence="1">
    <location>
        <begin position="131"/>
        <end position="147"/>
    </location>
</feature>